<organism evidence="2 3">
    <name type="scientific">Mesomycoplasma hyopneumoniae 168-L</name>
    <dbReference type="NCBI Taxonomy" id="1116211"/>
    <lineage>
        <taxon>Bacteria</taxon>
        <taxon>Bacillati</taxon>
        <taxon>Mycoplasmatota</taxon>
        <taxon>Mycoplasmoidales</taxon>
        <taxon>Metamycoplasmataceae</taxon>
        <taxon>Mesomycoplasma</taxon>
    </lineage>
</organism>
<protein>
    <recommendedName>
        <fullName evidence="1">Protein kinase domain-containing protein</fullName>
    </recommendedName>
</protein>
<sequence length="733" mass="88184">MPLFLNVRDINYLDKIKYPKRNVTFLEEATFLFIYFNDTKIPNQGWKIHISSLLKCAVNILQIVFDYCLKNKINFKFIKNEKLLLKNLSVNTDPFSFGKFITIYSESEENFKIHINWFYNKLKNFRGVNINSSRAFFDSTNIFYRYGTNYKKTRFLLGPNNQKIRDRKKLEYFLPEFINEPFPDNKSIFNFEKTILNYRFLILYLVQRTTISTVFFGQDINSKKFIILKASPLYAITAENITLTYFRRNEMKLLLDLTKNNFENSQQYVDSFVSQNNFYICKSFVNGKDLKFILDSINLVDKKYFNKESQTKYRENFKKAFNCVYNFHKKNIILNDVSAKNFVCDKLRCYFVDLETSYVYNSKIQKIWEKISLSSAKFPIKSSHFLVDILKLSSIFIESLIGSIQSLKNEFEIRWLFLSLYNFILFYNWPLWLLTDIFEVFRKQGFINKNNNSNLLKKIFDQPKTLTFKNIIEKIRNIYKIYSVKKPLKFSNFKFEFLYKIINNLQISTNLINKLLNYEKRFKFKNLKNFTTANLIFWGHWFFLKTKLFENFSNNFYYKKIIEYIFEKRVENVDGKLIVRDKKQYSPYIWNGSLGLCYLILKSKYKKYNKQIGLLEKSLIRTTSTKINFFHGISGFIHYFGQKKSAKIYYKQILRWIIFILNFWDDEKGFFIDNIFPYSHKNFILVNSLIIETINEFIKNKDFINFFSRGDLKIPSYNTKIYNSILEISKIFA</sequence>
<evidence type="ECO:0000313" key="3">
    <source>
        <dbReference type="Proteomes" id="UP000013962"/>
    </source>
</evidence>
<dbReference type="SMART" id="SM00220">
    <property type="entry name" value="S_TKc"/>
    <property type="match status" value="1"/>
</dbReference>
<proteinExistence type="predicted"/>
<evidence type="ECO:0000259" key="1">
    <source>
        <dbReference type="SMART" id="SM00220"/>
    </source>
</evidence>
<dbReference type="Proteomes" id="UP000013962">
    <property type="component" value="Chromosome"/>
</dbReference>
<dbReference type="InterPro" id="IPR000719">
    <property type="entry name" value="Prot_kinase_dom"/>
</dbReference>
<dbReference type="RefSeq" id="WP_014580040.1">
    <property type="nucleotide sequence ID" value="NC_021283.1"/>
</dbReference>
<dbReference type="InterPro" id="IPR011009">
    <property type="entry name" value="Kinase-like_dom_sf"/>
</dbReference>
<dbReference type="EMBL" id="CP003131">
    <property type="protein sequence ID" value="AGM22450.1"/>
    <property type="molecule type" value="Genomic_DNA"/>
</dbReference>
<name>A0ABN4BAR1_MESH1</name>
<dbReference type="InterPro" id="IPR057929">
    <property type="entry name" value="RamC_N"/>
</dbReference>
<feature type="domain" description="Protein kinase" evidence="1">
    <location>
        <begin position="200"/>
        <end position="530"/>
    </location>
</feature>
<evidence type="ECO:0000313" key="2">
    <source>
        <dbReference type="EMBL" id="AGM22450.1"/>
    </source>
</evidence>
<gene>
    <name evidence="2" type="ORF">MHP168L_690</name>
</gene>
<dbReference type="Gene3D" id="1.10.510.10">
    <property type="entry name" value="Transferase(Phosphotransferase) domain 1"/>
    <property type="match status" value="1"/>
</dbReference>
<dbReference type="SUPFAM" id="SSF56112">
    <property type="entry name" value="Protein kinase-like (PK-like)"/>
    <property type="match status" value="1"/>
</dbReference>
<accession>A0ABN4BAR1</accession>
<reference evidence="2 3" key="1">
    <citation type="journal article" date="2013" name="BMC Genomics">
        <title>Comparative genomic analyses of Mycoplasma hyopneumoniae pathogenic 168 strain and its high-passaged attenuated strain.</title>
        <authorList>
            <person name="Liu W."/>
            <person name="Xiao S."/>
            <person name="Li M."/>
            <person name="Guo S."/>
            <person name="Li S."/>
            <person name="Luo R."/>
            <person name="Feng Z."/>
            <person name="Li B."/>
            <person name="Zhou Z."/>
            <person name="Shao G."/>
            <person name="Chen H."/>
            <person name="Fang L."/>
        </authorList>
    </citation>
    <scope>NUCLEOTIDE SEQUENCE [LARGE SCALE GENOMIC DNA]</scope>
    <source>
        <strain evidence="2 3">168-L</strain>
    </source>
</reference>
<dbReference type="Pfam" id="PF25816">
    <property type="entry name" value="RamC_N"/>
    <property type="match status" value="1"/>
</dbReference>
<keyword evidence="3" id="KW-1185">Reference proteome</keyword>